<feature type="domain" description="GP-PDE" evidence="1">
    <location>
        <begin position="14"/>
        <end position="258"/>
    </location>
</feature>
<proteinExistence type="predicted"/>
<dbReference type="AlphaFoldDB" id="A0A7C4QPS0"/>
<evidence type="ECO:0000313" key="2">
    <source>
        <dbReference type="EMBL" id="HGT39285.1"/>
    </source>
</evidence>
<dbReference type="PROSITE" id="PS51704">
    <property type="entry name" value="GP_PDE"/>
    <property type="match status" value="1"/>
</dbReference>
<dbReference type="EMBL" id="DSVQ01000012">
    <property type="protein sequence ID" value="HGT39285.1"/>
    <property type="molecule type" value="Genomic_DNA"/>
</dbReference>
<dbReference type="PANTHER" id="PTHR46211">
    <property type="entry name" value="GLYCEROPHOSPHORYL DIESTER PHOSPHODIESTERASE"/>
    <property type="match status" value="1"/>
</dbReference>
<dbReference type="Gene3D" id="3.20.20.190">
    <property type="entry name" value="Phosphatidylinositol (PI) phosphodiesterase"/>
    <property type="match status" value="1"/>
</dbReference>
<comment type="caution">
    <text evidence="2">The sequence shown here is derived from an EMBL/GenBank/DDBJ whole genome shotgun (WGS) entry which is preliminary data.</text>
</comment>
<dbReference type="SUPFAM" id="SSF51695">
    <property type="entry name" value="PLC-like phosphodiesterases"/>
    <property type="match status" value="1"/>
</dbReference>
<accession>A0A7C4QPS0</accession>
<evidence type="ECO:0000259" key="1">
    <source>
        <dbReference type="PROSITE" id="PS51704"/>
    </source>
</evidence>
<gene>
    <name evidence="2" type="ORF">ENS64_08490</name>
</gene>
<name>A0A7C4QPS0_9PLAN</name>
<reference evidence="2" key="1">
    <citation type="journal article" date="2020" name="mSystems">
        <title>Genome- and Community-Level Interaction Insights into Carbon Utilization and Element Cycling Functions of Hydrothermarchaeota in Hydrothermal Sediment.</title>
        <authorList>
            <person name="Zhou Z."/>
            <person name="Liu Y."/>
            <person name="Xu W."/>
            <person name="Pan J."/>
            <person name="Luo Z.H."/>
            <person name="Li M."/>
        </authorList>
    </citation>
    <scope>NUCLEOTIDE SEQUENCE [LARGE SCALE GENOMIC DNA]</scope>
    <source>
        <strain evidence="2">SpSt-508</strain>
    </source>
</reference>
<dbReference type="InterPro" id="IPR017946">
    <property type="entry name" value="PLC-like_Pdiesterase_TIM-brl"/>
</dbReference>
<protein>
    <submittedName>
        <fullName evidence="2">Glycerophosphodiester phosphodiesterase</fullName>
    </submittedName>
</protein>
<dbReference type="PANTHER" id="PTHR46211:SF1">
    <property type="entry name" value="GLYCEROPHOSPHODIESTER PHOSPHODIESTERASE, CYTOPLASMIC"/>
    <property type="match status" value="1"/>
</dbReference>
<sequence>MTVFWSAAEAAPVVEIIAHRGASYDAPENTLTAVQLGWKQRADVVEFDIWLSKDGQIVLSHDKDTERTAGVKKLIVEQTLEELRQLDVGRWKDERFAGERMPLLSEVLATIPAGKRVFIEIKCGAEIVPELTRVLRTSGQPPEALAIICFHDSVITAVKRALPQHKAYWLVSLKRDKQTGEWNHTVERLIARAKELAADGLDVSACELVDPDFGRRVRAAGLELYVWTVNDVSVARQMVEAGVHGITTDRPGWLREHLLPAP</sequence>
<dbReference type="CDD" id="cd08582">
    <property type="entry name" value="GDPD_like_2"/>
    <property type="match status" value="1"/>
</dbReference>
<dbReference type="Pfam" id="PF03009">
    <property type="entry name" value="GDPD"/>
    <property type="match status" value="1"/>
</dbReference>
<organism evidence="2">
    <name type="scientific">Schlesneria paludicola</name>
    <dbReference type="NCBI Taxonomy" id="360056"/>
    <lineage>
        <taxon>Bacteria</taxon>
        <taxon>Pseudomonadati</taxon>
        <taxon>Planctomycetota</taxon>
        <taxon>Planctomycetia</taxon>
        <taxon>Planctomycetales</taxon>
        <taxon>Planctomycetaceae</taxon>
        <taxon>Schlesneria</taxon>
    </lineage>
</organism>
<dbReference type="InterPro" id="IPR030395">
    <property type="entry name" value="GP_PDE_dom"/>
</dbReference>
<dbReference type="GO" id="GO:0008081">
    <property type="term" value="F:phosphoric diester hydrolase activity"/>
    <property type="evidence" value="ECO:0007669"/>
    <property type="project" value="InterPro"/>
</dbReference>
<dbReference type="GO" id="GO:0006629">
    <property type="term" value="P:lipid metabolic process"/>
    <property type="evidence" value="ECO:0007669"/>
    <property type="project" value="InterPro"/>
</dbReference>